<evidence type="ECO:0000256" key="2">
    <source>
        <dbReference type="ARBA" id="ARBA00022704"/>
    </source>
</evidence>
<evidence type="ECO:0000313" key="6">
    <source>
        <dbReference type="Proteomes" id="UP000193920"/>
    </source>
</evidence>
<organism evidence="5 6">
    <name type="scientific">Neocallimastix californiae</name>
    <dbReference type="NCBI Taxonomy" id="1754190"/>
    <lineage>
        <taxon>Eukaryota</taxon>
        <taxon>Fungi</taxon>
        <taxon>Fungi incertae sedis</taxon>
        <taxon>Chytridiomycota</taxon>
        <taxon>Chytridiomycota incertae sedis</taxon>
        <taxon>Neocallimastigomycetes</taxon>
        <taxon>Neocallimastigales</taxon>
        <taxon>Neocallimastigaceae</taxon>
        <taxon>Neocallimastix</taxon>
    </lineage>
</organism>
<dbReference type="PANTHER" id="PTHR36530">
    <property type="entry name" value="INHIBITOR OF CYSTEINE PEPTIDASE"/>
    <property type="match status" value="1"/>
</dbReference>
<reference evidence="5 6" key="1">
    <citation type="submission" date="2016-08" db="EMBL/GenBank/DDBJ databases">
        <title>A Parts List for Fungal Cellulosomes Revealed by Comparative Genomics.</title>
        <authorList>
            <consortium name="DOE Joint Genome Institute"/>
            <person name="Haitjema C.H."/>
            <person name="Gilmore S.P."/>
            <person name="Henske J.K."/>
            <person name="Solomon K.V."/>
            <person name="De Groot R."/>
            <person name="Kuo A."/>
            <person name="Mondo S.J."/>
            <person name="Salamov A.A."/>
            <person name="Labutti K."/>
            <person name="Zhao Z."/>
            <person name="Chiniquy J."/>
            <person name="Barry K."/>
            <person name="Brewer H.M."/>
            <person name="Purvine S.O."/>
            <person name="Wright A.T."/>
            <person name="Boxma B."/>
            <person name="Van Alen T."/>
            <person name="Hackstein J.H."/>
            <person name="Baker S.E."/>
            <person name="Grigoriev I.V."/>
            <person name="O'Malley M.A."/>
        </authorList>
    </citation>
    <scope>NUCLEOTIDE SEQUENCE [LARGE SCALE GENOMIC DNA]</scope>
    <source>
        <strain evidence="5 6">G1</strain>
    </source>
</reference>
<keyword evidence="1" id="KW-0646">Protease inhibitor</keyword>
<dbReference type="AlphaFoldDB" id="A0A1Y2FR34"/>
<dbReference type="EMBL" id="MCOG01000002">
    <property type="protein sequence ID" value="ORY86470.1"/>
    <property type="molecule type" value="Genomic_DNA"/>
</dbReference>
<gene>
    <name evidence="5" type="ORF">LY90DRAFT_663118</name>
</gene>
<keyword evidence="6" id="KW-1185">Reference proteome</keyword>
<feature type="domain" description="Proteinase inhibitor I42 chagasin" evidence="4">
    <location>
        <begin position="55"/>
        <end position="149"/>
    </location>
</feature>
<accession>A0A1Y2FR34</accession>
<evidence type="ECO:0000256" key="1">
    <source>
        <dbReference type="ARBA" id="ARBA00022690"/>
    </source>
</evidence>
<dbReference type="PANTHER" id="PTHR36530:SF1">
    <property type="entry name" value="AMOEBIASIN-1"/>
    <property type="match status" value="1"/>
</dbReference>
<dbReference type="SUPFAM" id="SSF141066">
    <property type="entry name" value="ICP-like"/>
    <property type="match status" value="4"/>
</dbReference>
<keyword evidence="3" id="KW-0732">Signal</keyword>
<feature type="domain" description="Proteinase inhibitor I42 chagasin" evidence="4">
    <location>
        <begin position="411"/>
        <end position="505"/>
    </location>
</feature>
<proteinExistence type="predicted"/>
<dbReference type="OrthoDB" id="24923at2759"/>
<evidence type="ECO:0000313" key="5">
    <source>
        <dbReference type="EMBL" id="ORY86470.1"/>
    </source>
</evidence>
<evidence type="ECO:0000259" key="4">
    <source>
        <dbReference type="Pfam" id="PF09394"/>
    </source>
</evidence>
<dbReference type="InterPro" id="IPR018990">
    <property type="entry name" value="Prot_inh_I42_chagasin"/>
</dbReference>
<dbReference type="GO" id="GO:0004869">
    <property type="term" value="F:cysteine-type endopeptidase inhibitor activity"/>
    <property type="evidence" value="ECO:0007669"/>
    <property type="project" value="UniProtKB-KW"/>
</dbReference>
<feature type="signal peptide" evidence="3">
    <location>
        <begin position="1"/>
        <end position="20"/>
    </location>
</feature>
<feature type="chain" id="PRO_5012260134" description="Proteinase inhibitor I42 chagasin domain-containing protein" evidence="3">
    <location>
        <begin position="21"/>
        <end position="514"/>
    </location>
</feature>
<keyword evidence="2" id="KW-0789">Thiol protease inhibitor</keyword>
<name>A0A1Y2FR34_9FUNG</name>
<feature type="domain" description="Proteinase inhibitor I42 chagasin" evidence="4">
    <location>
        <begin position="293"/>
        <end position="389"/>
    </location>
</feature>
<feature type="domain" description="Proteinase inhibitor I42 chagasin" evidence="4">
    <location>
        <begin position="171"/>
        <end position="268"/>
    </location>
</feature>
<protein>
    <recommendedName>
        <fullName evidence="4">Proteinase inhibitor I42 chagasin domain-containing protein</fullName>
    </recommendedName>
</protein>
<dbReference type="InterPro" id="IPR052781">
    <property type="entry name" value="Cys_protease_inhibitor_I42"/>
</dbReference>
<sequence length="514" mass="57581">MNNNLFISTFAILFLATANAFTLPGNFFSGIIDKITGSDNSVNVPQKGGNFELDVASNSEFTINLAGNPTTGYQWYLNNEAEVEASSIVLVGQNYAKKNNSGKMVGNGGNFVFSFKANEVCGKTLPKLSFTYKRAWETETPAATSEITLNADCEKKQQKMMEADGSSDIIVKANEPFKVKLAGNPTTGYSWVLKNLDEISASPVIEQLSNNYITDEHEDGMVGVGGTFVFEFEVNEDACDQTLPKLVFSYERSWEKDTPAKTAEYTLKFDESACEASTDDEDYKKEEDKEIEVKNNETFTVELEGNPTTGYSWILENEQEVTASGIIEKVKDDFVEDEHDEEMVGVGGKFIFEYKVSNAFGKELPKLNYVYKQPWNEEENPVKVEYTLKLDEGDCEKKAAVVEDKKQKIEIKNNEVFTVELKGNETTGFSWLLANEEEIAASGVLEKIKEDYAEDEHDEDMVGVGGTFVFFFKTKDACGKELPKLSFIYKQPWIEEDNNAEKVEYTLVLKDSCN</sequence>
<dbReference type="InterPro" id="IPR036331">
    <property type="entry name" value="Chagasin-like_sf"/>
</dbReference>
<dbReference type="Gene3D" id="2.60.40.2020">
    <property type="match status" value="4"/>
</dbReference>
<dbReference type="Pfam" id="PF09394">
    <property type="entry name" value="Inhibitor_I42"/>
    <property type="match status" value="4"/>
</dbReference>
<evidence type="ECO:0000256" key="3">
    <source>
        <dbReference type="SAM" id="SignalP"/>
    </source>
</evidence>
<comment type="caution">
    <text evidence="5">The sequence shown here is derived from an EMBL/GenBank/DDBJ whole genome shotgun (WGS) entry which is preliminary data.</text>
</comment>
<dbReference type="Proteomes" id="UP000193920">
    <property type="component" value="Unassembled WGS sequence"/>
</dbReference>